<dbReference type="Proteomes" id="UP000054485">
    <property type="component" value="Unassembled WGS sequence"/>
</dbReference>
<name>A0A0D0A804_9AGAM</name>
<evidence type="ECO:0000313" key="1">
    <source>
        <dbReference type="EMBL" id="KIK34274.1"/>
    </source>
</evidence>
<dbReference type="HOGENOM" id="CLU_165641_0_0_1"/>
<dbReference type="InParanoid" id="A0A0D0A804"/>
<dbReference type="AlphaFoldDB" id="A0A0D0A804"/>
<dbReference type="STRING" id="930992.A0A0D0A804"/>
<dbReference type="Gene3D" id="1.10.132.70">
    <property type="match status" value="1"/>
</dbReference>
<organism evidence="1 2">
    <name type="scientific">Suillus luteus UH-Slu-Lm8-n1</name>
    <dbReference type="NCBI Taxonomy" id="930992"/>
    <lineage>
        <taxon>Eukaryota</taxon>
        <taxon>Fungi</taxon>
        <taxon>Dikarya</taxon>
        <taxon>Basidiomycota</taxon>
        <taxon>Agaricomycotina</taxon>
        <taxon>Agaricomycetes</taxon>
        <taxon>Agaricomycetidae</taxon>
        <taxon>Boletales</taxon>
        <taxon>Suillineae</taxon>
        <taxon>Suillaceae</taxon>
        <taxon>Suillus</taxon>
    </lineage>
</organism>
<dbReference type="OrthoDB" id="289721at2759"/>
<dbReference type="EMBL" id="KN835781">
    <property type="protein sequence ID" value="KIK34274.1"/>
    <property type="molecule type" value="Genomic_DNA"/>
</dbReference>
<reference evidence="2" key="2">
    <citation type="submission" date="2015-01" db="EMBL/GenBank/DDBJ databases">
        <title>Evolutionary Origins and Diversification of the Mycorrhizal Mutualists.</title>
        <authorList>
            <consortium name="DOE Joint Genome Institute"/>
            <consortium name="Mycorrhizal Genomics Consortium"/>
            <person name="Kohler A."/>
            <person name="Kuo A."/>
            <person name="Nagy L.G."/>
            <person name="Floudas D."/>
            <person name="Copeland A."/>
            <person name="Barry K.W."/>
            <person name="Cichocki N."/>
            <person name="Veneault-Fourrey C."/>
            <person name="LaButti K."/>
            <person name="Lindquist E.A."/>
            <person name="Lipzen A."/>
            <person name="Lundell T."/>
            <person name="Morin E."/>
            <person name="Murat C."/>
            <person name="Riley R."/>
            <person name="Ohm R."/>
            <person name="Sun H."/>
            <person name="Tunlid A."/>
            <person name="Henrissat B."/>
            <person name="Grigoriev I.V."/>
            <person name="Hibbett D.S."/>
            <person name="Martin F."/>
        </authorList>
    </citation>
    <scope>NUCLEOTIDE SEQUENCE [LARGE SCALE GENOMIC DNA]</scope>
    <source>
        <strain evidence="2">UH-Slu-Lm8-n1</strain>
    </source>
</reference>
<protein>
    <submittedName>
        <fullName evidence="1">Uncharacterized protein</fullName>
    </submittedName>
</protein>
<gene>
    <name evidence="1" type="ORF">CY34DRAFT_98310</name>
</gene>
<keyword evidence="2" id="KW-1185">Reference proteome</keyword>
<accession>A0A0D0A804</accession>
<reference evidence="1 2" key="1">
    <citation type="submission" date="2014-04" db="EMBL/GenBank/DDBJ databases">
        <authorList>
            <consortium name="DOE Joint Genome Institute"/>
            <person name="Kuo A."/>
            <person name="Ruytinx J."/>
            <person name="Rineau F."/>
            <person name="Colpaert J."/>
            <person name="Kohler A."/>
            <person name="Nagy L.G."/>
            <person name="Floudas D."/>
            <person name="Copeland A."/>
            <person name="Barry K.W."/>
            <person name="Cichocki N."/>
            <person name="Veneault-Fourrey C."/>
            <person name="LaButti K."/>
            <person name="Lindquist E.A."/>
            <person name="Lipzen A."/>
            <person name="Lundell T."/>
            <person name="Morin E."/>
            <person name="Murat C."/>
            <person name="Sun H."/>
            <person name="Tunlid A."/>
            <person name="Henrissat B."/>
            <person name="Grigoriev I.V."/>
            <person name="Hibbett D.S."/>
            <person name="Martin F."/>
            <person name="Nordberg H.P."/>
            <person name="Cantor M.N."/>
            <person name="Hua S.X."/>
        </authorList>
    </citation>
    <scope>NUCLEOTIDE SEQUENCE [LARGE SCALE GENOMIC DNA]</scope>
    <source>
        <strain evidence="1 2">UH-Slu-Lm8-n1</strain>
    </source>
</reference>
<evidence type="ECO:0000313" key="2">
    <source>
        <dbReference type="Proteomes" id="UP000054485"/>
    </source>
</evidence>
<sequence length="112" mass="13249">MRPLDPATYCDPDPRDEARNARHLSKYIFPLQYRLSNVFTSQSPTKENYKQPDFTDRERDIQLLGTCKTPKRLKDVVVLLEKMIWRHGKCHYKLLRDKTCPSKVSSLNDLMH</sequence>
<proteinExistence type="predicted"/>